<accession>A0A4P6D8S4</accession>
<evidence type="ECO:0000256" key="2">
    <source>
        <dbReference type="ARBA" id="ARBA00008829"/>
    </source>
</evidence>
<dbReference type="InterPro" id="IPR006680">
    <property type="entry name" value="Amidohydro-rel"/>
</dbReference>
<dbReference type="VEuPathDB" id="VectorBase:RPRC008339"/>
<feature type="domain" description="Amidohydrolase-related" evidence="8">
    <location>
        <begin position="372"/>
        <end position="458"/>
    </location>
</feature>
<evidence type="ECO:0000313" key="9">
    <source>
        <dbReference type="EMBL" id="MOY45256.1"/>
    </source>
</evidence>
<dbReference type="EMBL" id="GHKJ01000226">
    <property type="protein sequence ID" value="MOY45256.1"/>
    <property type="molecule type" value="Transcribed_RNA"/>
</dbReference>
<dbReference type="Gene3D" id="2.30.40.10">
    <property type="entry name" value="Urease, subunit C, domain 1"/>
    <property type="match status" value="1"/>
</dbReference>
<dbReference type="SUPFAM" id="SSF51338">
    <property type="entry name" value="Composite domain of metallo-dependent hydrolases"/>
    <property type="match status" value="2"/>
</dbReference>
<evidence type="ECO:0000256" key="5">
    <source>
        <dbReference type="ARBA" id="ARBA00036696"/>
    </source>
</evidence>
<dbReference type="Pfam" id="PF01979">
    <property type="entry name" value="Amidohydro_1"/>
    <property type="match status" value="2"/>
</dbReference>
<name>A0A4P6D8S4_RHOPR</name>
<evidence type="ECO:0000256" key="1">
    <source>
        <dbReference type="ARBA" id="ARBA00001947"/>
    </source>
</evidence>
<dbReference type="Gene3D" id="3.20.20.140">
    <property type="entry name" value="Metal-dependent hydrolases"/>
    <property type="match status" value="1"/>
</dbReference>
<evidence type="ECO:0000256" key="7">
    <source>
        <dbReference type="PIRSR" id="PIRSR611778-50"/>
    </source>
</evidence>
<comment type="similarity">
    <text evidence="2">Belongs to the metallo-dependent hydrolases superfamily. Hydantoinase/dihydropyrimidinase family.</text>
</comment>
<dbReference type="GO" id="GO:0006208">
    <property type="term" value="P:pyrimidine nucleobase catabolic process"/>
    <property type="evidence" value="ECO:0007669"/>
    <property type="project" value="TreeGrafter"/>
</dbReference>
<keyword evidence="3" id="KW-0479">Metal-binding</keyword>
<dbReference type="InterPro" id="IPR011778">
    <property type="entry name" value="Hydantoinase/dihydroPyrase"/>
</dbReference>
<evidence type="ECO:0000256" key="4">
    <source>
        <dbReference type="ARBA" id="ARBA00022801"/>
    </source>
</evidence>
<organism evidence="9">
    <name type="scientific">Rhodnius prolixus</name>
    <name type="common">Triatomid bug</name>
    <dbReference type="NCBI Taxonomy" id="13249"/>
    <lineage>
        <taxon>Eukaryota</taxon>
        <taxon>Metazoa</taxon>
        <taxon>Ecdysozoa</taxon>
        <taxon>Arthropoda</taxon>
        <taxon>Hexapoda</taxon>
        <taxon>Insecta</taxon>
        <taxon>Pterygota</taxon>
        <taxon>Neoptera</taxon>
        <taxon>Paraneoptera</taxon>
        <taxon>Hemiptera</taxon>
        <taxon>Heteroptera</taxon>
        <taxon>Panheteroptera</taxon>
        <taxon>Cimicomorpha</taxon>
        <taxon>Reduviidae</taxon>
        <taxon>Triatominae</taxon>
        <taxon>Rhodnius</taxon>
    </lineage>
</organism>
<dbReference type="InterPro" id="IPR050378">
    <property type="entry name" value="Metallo-dep_Hydrolases_sf"/>
</dbReference>
<evidence type="ECO:0000259" key="8">
    <source>
        <dbReference type="Pfam" id="PF01979"/>
    </source>
</evidence>
<dbReference type="InterPro" id="IPR011059">
    <property type="entry name" value="Metal-dep_hydrolase_composite"/>
</dbReference>
<evidence type="ECO:0000256" key="3">
    <source>
        <dbReference type="ARBA" id="ARBA00022723"/>
    </source>
</evidence>
<sequence length="491" mass="54563">MFGWWRTHNIDDSEEDDATDEQIILIRNGTVVNSDSYALADVLIVNGKVSEIGKGLLAYEDTFVIDATDMLLMPGGIDPSTHFDFIQNGVRTAENFYSGTKAALAGGTTMIMDFAIPYENECLVEALKRTQLIANDSVVCDYSLHMVVRSFDEKTPNEISCVTNTKGVNSFKVFMGYAKDLIVPDDVMYNIFLACRKSGALPMVHAENQTLIDCNSQILLVKNIKGPEAHYLARPDLIEGEAVYRACTIANSVKAPLYVCNVMSEYAADVINGKLQTTKIPIYGEVTASALGSTGPPANSSESLQTAYIRSPPIRQDQTTSVNLMKRLSQGELTLTASDDCSYYIDDKLCYPEDFAEIPCGVNGVEDRMSVVWEKGVNTGMLSKCHFVAVTSTNAAKIFNMYPKKGIIDVGSDADIVIWDPQKFKQIVYQKHDQNCDYNIFHKMKIIGNPDIVLVKGAICYYKGVFKVRKGFGKFVKRNPYCEFVYKRINQ</sequence>
<keyword evidence="4" id="KW-0378">Hydrolase</keyword>
<feature type="modified residue" description="N6-carboxylysine" evidence="7">
    <location>
        <position position="172"/>
    </location>
</feature>
<dbReference type="NCBIfam" id="TIGR02033">
    <property type="entry name" value="D-hydantoinase"/>
    <property type="match status" value="1"/>
</dbReference>
<dbReference type="AlphaFoldDB" id="A0A4P6D8S4"/>
<comment type="cofactor">
    <cofactor evidence="1">
        <name>Zn(2+)</name>
        <dbReference type="ChEBI" id="CHEBI:29105"/>
    </cofactor>
</comment>
<comment type="PTM">
    <text evidence="7">Carbamylation allows a single lysine to coordinate two divalent metal cations.</text>
</comment>
<dbReference type="SUPFAM" id="SSF51556">
    <property type="entry name" value="Metallo-dependent hydrolases"/>
    <property type="match status" value="1"/>
</dbReference>
<dbReference type="PANTHER" id="PTHR11647:SF1">
    <property type="entry name" value="COLLAPSIN RESPONSE MEDIATOR PROTEIN"/>
    <property type="match status" value="1"/>
</dbReference>
<dbReference type="GO" id="GO:0004157">
    <property type="term" value="F:dihydropyrimidinase activity"/>
    <property type="evidence" value="ECO:0007669"/>
    <property type="project" value="UniProtKB-EC"/>
</dbReference>
<dbReference type="EC" id="3.5.2.2" evidence="6"/>
<protein>
    <recommendedName>
        <fullName evidence="6">dihydropyrimidinase</fullName>
        <ecNumber evidence="6">3.5.2.2</ecNumber>
    </recommendedName>
</protein>
<dbReference type="FunFam" id="3.20.20.140:FF:000076">
    <property type="entry name" value="Dihydropyrimidinase like 2"/>
    <property type="match status" value="1"/>
</dbReference>
<proteinExistence type="inferred from homology"/>
<dbReference type="PANTHER" id="PTHR11647">
    <property type="entry name" value="HYDRANTOINASE/DIHYDROPYRIMIDINASE FAMILY MEMBER"/>
    <property type="match status" value="1"/>
</dbReference>
<feature type="domain" description="Amidohydrolase-related" evidence="8">
    <location>
        <begin position="72"/>
        <end position="210"/>
    </location>
</feature>
<dbReference type="GO" id="GO:0046872">
    <property type="term" value="F:metal ion binding"/>
    <property type="evidence" value="ECO:0007669"/>
    <property type="project" value="UniProtKB-KW"/>
</dbReference>
<comment type="catalytic activity">
    <reaction evidence="5">
        <text>5,6-dihydrouracil + H2O = 3-(carbamoylamino)propanoate + H(+)</text>
        <dbReference type="Rhea" id="RHEA:16121"/>
        <dbReference type="ChEBI" id="CHEBI:11892"/>
        <dbReference type="ChEBI" id="CHEBI:15377"/>
        <dbReference type="ChEBI" id="CHEBI:15378"/>
        <dbReference type="ChEBI" id="CHEBI:15901"/>
        <dbReference type="EC" id="3.5.2.2"/>
    </reaction>
</comment>
<evidence type="ECO:0000256" key="6">
    <source>
        <dbReference type="ARBA" id="ARBA00039113"/>
    </source>
</evidence>
<dbReference type="GO" id="GO:0005829">
    <property type="term" value="C:cytosol"/>
    <property type="evidence" value="ECO:0007669"/>
    <property type="project" value="TreeGrafter"/>
</dbReference>
<reference evidence="9" key="1">
    <citation type="submission" date="2019-04" db="EMBL/GenBank/DDBJ databases">
        <title>Analysis of the testis transcriptome of the Chagas disease vector Rhodnius prolixus.</title>
        <authorList>
            <person name="Cesar J."/>
            <person name="Ribeiro J.M."/>
            <person name="Pereira M.H."/>
            <person name="Araujo R.N."/>
            <person name="Gontijo N.F."/>
            <person name="Pessoa G."/>
            <person name="Sant'Anna M.V."/>
            <person name="Sorgine M.H."/>
            <person name="Majerowicz D."/>
            <person name="Carvalho A.B."/>
            <person name="Braz G."/>
            <person name="Mesquita R."/>
            <person name="Lagerblad P.O."/>
            <person name="Koerich L.B."/>
        </authorList>
    </citation>
    <scope>NUCLEOTIDE SEQUENCE</scope>
</reference>
<dbReference type="InterPro" id="IPR032466">
    <property type="entry name" value="Metal_Hydrolase"/>
</dbReference>